<feature type="region of interest" description="Disordered" evidence="2">
    <location>
        <begin position="88"/>
        <end position="130"/>
    </location>
</feature>
<dbReference type="EMBL" id="JAULUE010002051">
    <property type="protein sequence ID" value="KAK5901560.1"/>
    <property type="molecule type" value="Genomic_DNA"/>
</dbReference>
<dbReference type="InterPro" id="IPR011992">
    <property type="entry name" value="EF-hand-dom_pair"/>
</dbReference>
<dbReference type="Gene3D" id="1.10.238.10">
    <property type="entry name" value="EF-hand"/>
    <property type="match status" value="1"/>
</dbReference>
<evidence type="ECO:0000256" key="2">
    <source>
        <dbReference type="SAM" id="MobiDB-lite"/>
    </source>
</evidence>
<dbReference type="GO" id="GO:0016460">
    <property type="term" value="C:myosin II complex"/>
    <property type="evidence" value="ECO:0007669"/>
    <property type="project" value="TreeGrafter"/>
</dbReference>
<dbReference type="GO" id="GO:0005509">
    <property type="term" value="F:calcium ion binding"/>
    <property type="evidence" value="ECO:0007669"/>
    <property type="project" value="InterPro"/>
</dbReference>
<feature type="domain" description="EF-hand" evidence="3">
    <location>
        <begin position="8"/>
        <end position="43"/>
    </location>
</feature>
<dbReference type="SUPFAM" id="SSF47473">
    <property type="entry name" value="EF-hand"/>
    <property type="match status" value="1"/>
</dbReference>
<gene>
    <name evidence="4" type="ORF">CesoFtcFv8_006915</name>
</gene>
<evidence type="ECO:0000256" key="1">
    <source>
        <dbReference type="ARBA" id="ARBA00022737"/>
    </source>
</evidence>
<dbReference type="InterPro" id="IPR002048">
    <property type="entry name" value="EF_hand_dom"/>
</dbReference>
<proteinExistence type="predicted"/>
<dbReference type="InterPro" id="IPR050230">
    <property type="entry name" value="CALM/Myosin/TropC-like"/>
</dbReference>
<feature type="compositionally biased region" description="Basic and acidic residues" evidence="2">
    <location>
        <begin position="88"/>
        <end position="99"/>
    </location>
</feature>
<dbReference type="PROSITE" id="PS50222">
    <property type="entry name" value="EF_HAND_2"/>
    <property type="match status" value="1"/>
</dbReference>
<evidence type="ECO:0000259" key="3">
    <source>
        <dbReference type="PROSITE" id="PS50222"/>
    </source>
</evidence>
<reference evidence="4 5" key="1">
    <citation type="journal article" date="2023" name="Mol. Biol. Evol.">
        <title>Genomics of Secondarily Temperate Adaptation in the Only Non-Antarctic Icefish.</title>
        <authorList>
            <person name="Rivera-Colon A.G."/>
            <person name="Rayamajhi N."/>
            <person name="Minhas B.F."/>
            <person name="Madrigal G."/>
            <person name="Bilyk K.T."/>
            <person name="Yoon V."/>
            <person name="Hune M."/>
            <person name="Gregory S."/>
            <person name="Cheng C.H.C."/>
            <person name="Catchen J.M."/>
        </authorList>
    </citation>
    <scope>NUCLEOTIDE SEQUENCE [LARGE SCALE GENOMIC DNA]</scope>
    <source>
        <strain evidence="4">JC2023a</strain>
    </source>
</reference>
<dbReference type="FunFam" id="1.10.238.10:FF:000178">
    <property type="entry name" value="Calmodulin-2 A"/>
    <property type="match status" value="1"/>
</dbReference>
<dbReference type="PANTHER" id="PTHR23048:SF45">
    <property type="entry name" value="CALMODULIN LIKE 4"/>
    <property type="match status" value="1"/>
</dbReference>
<accession>A0AAN8CFM9</accession>
<keyword evidence="1" id="KW-0677">Repeat</keyword>
<comment type="caution">
    <text evidence="4">The sequence shown here is derived from an EMBL/GenBank/DDBJ whole genome shotgun (WGS) entry which is preliminary data.</text>
</comment>
<name>A0AAN8CFM9_9TELE</name>
<dbReference type="PANTHER" id="PTHR23048">
    <property type="entry name" value="MYOSIN LIGHT CHAIN 1, 3"/>
    <property type="match status" value="1"/>
</dbReference>
<keyword evidence="5" id="KW-1185">Reference proteome</keyword>
<dbReference type="Proteomes" id="UP001335648">
    <property type="component" value="Unassembled WGS sequence"/>
</dbReference>
<organism evidence="4 5">
    <name type="scientific">Champsocephalus esox</name>
    <name type="common">pike icefish</name>
    <dbReference type="NCBI Taxonomy" id="159716"/>
    <lineage>
        <taxon>Eukaryota</taxon>
        <taxon>Metazoa</taxon>
        <taxon>Chordata</taxon>
        <taxon>Craniata</taxon>
        <taxon>Vertebrata</taxon>
        <taxon>Euteleostomi</taxon>
        <taxon>Actinopterygii</taxon>
        <taxon>Neopterygii</taxon>
        <taxon>Teleostei</taxon>
        <taxon>Neoteleostei</taxon>
        <taxon>Acanthomorphata</taxon>
        <taxon>Eupercaria</taxon>
        <taxon>Perciformes</taxon>
        <taxon>Notothenioidei</taxon>
        <taxon>Channichthyidae</taxon>
        <taxon>Champsocephalus</taxon>
    </lineage>
</organism>
<sequence length="130" mass="14240">MAKFLTQEQIDEYKECFSLYDRQRRGRIEGGDLITVMRCIGSSPTPAEVRRHLLNHSDAAGDLDFSSLLSVMHRQQQQEAPQREILEALRRSEGGEEGLHGGLPAEGETHRAGGETHTQRGGRAAAGGGT</sequence>
<evidence type="ECO:0000313" key="4">
    <source>
        <dbReference type="EMBL" id="KAK5901560.1"/>
    </source>
</evidence>
<dbReference type="AlphaFoldDB" id="A0AAN8CFM9"/>
<protein>
    <recommendedName>
        <fullName evidence="3">EF-hand domain-containing protein</fullName>
    </recommendedName>
</protein>
<evidence type="ECO:0000313" key="5">
    <source>
        <dbReference type="Proteomes" id="UP001335648"/>
    </source>
</evidence>
<feature type="compositionally biased region" description="Basic and acidic residues" evidence="2">
    <location>
        <begin position="107"/>
        <end position="118"/>
    </location>
</feature>